<feature type="domain" description="PPIase FKBP-type" evidence="11">
    <location>
        <begin position="4"/>
        <end position="83"/>
    </location>
</feature>
<gene>
    <name evidence="12" type="ORF">ABR85_01640</name>
</gene>
<evidence type="ECO:0000313" key="13">
    <source>
        <dbReference type="Proteomes" id="UP000051242"/>
    </source>
</evidence>
<dbReference type="GO" id="GO:0005737">
    <property type="term" value="C:cytoplasm"/>
    <property type="evidence" value="ECO:0007669"/>
    <property type="project" value="UniProtKB-SubCell"/>
</dbReference>
<name>A0A0R2STD2_9GAMM</name>
<proteinExistence type="inferred from homology"/>
<evidence type="ECO:0000256" key="2">
    <source>
        <dbReference type="ARBA" id="ARBA00004496"/>
    </source>
</evidence>
<keyword evidence="6" id="KW-0143">Chaperone</keyword>
<evidence type="ECO:0000256" key="8">
    <source>
        <dbReference type="ARBA" id="ARBA00037071"/>
    </source>
</evidence>
<evidence type="ECO:0000256" key="4">
    <source>
        <dbReference type="ARBA" id="ARBA00022490"/>
    </source>
</evidence>
<protein>
    <recommendedName>
        <fullName evidence="10">Peptidyl-prolyl cis-trans isomerase</fullName>
        <ecNumber evidence="10">5.2.1.8</ecNumber>
    </recommendedName>
</protein>
<reference evidence="12 13" key="1">
    <citation type="submission" date="2015-10" db="EMBL/GenBank/DDBJ databases">
        <title>Metagenome-Assembled Genomes uncover a global brackish microbiome.</title>
        <authorList>
            <person name="Hugerth L.W."/>
            <person name="Larsson J."/>
            <person name="Alneberg J."/>
            <person name="Lindh M.V."/>
            <person name="Legrand C."/>
            <person name="Pinhassi J."/>
            <person name="Andersson A.F."/>
        </authorList>
    </citation>
    <scope>NUCLEOTIDE SEQUENCE [LARGE SCALE GENOMIC DNA]</scope>
    <source>
        <strain evidence="12">BACL22 MAG-120619-bin3</strain>
    </source>
</reference>
<comment type="caution">
    <text evidence="12">The sequence shown here is derived from an EMBL/GenBank/DDBJ whole genome shotgun (WGS) entry which is preliminary data.</text>
</comment>
<comment type="subcellular location">
    <subcellularLocation>
        <location evidence="2">Cytoplasm</location>
    </subcellularLocation>
</comment>
<keyword evidence="4" id="KW-0963">Cytoplasm</keyword>
<dbReference type="PANTHER" id="PTHR47861">
    <property type="entry name" value="FKBP-TYPE PEPTIDYL-PROLYL CIS-TRANS ISOMERASE SLYD"/>
    <property type="match status" value="1"/>
</dbReference>
<dbReference type="Pfam" id="PF00254">
    <property type="entry name" value="FKBP_C"/>
    <property type="match status" value="1"/>
</dbReference>
<sequence>MALNKVVSFHYKLAEVAPDGSHGDWMEESSGGEPLFYLHGFHNVVVGLERALEGKAVGKSIEITLKPEEAYGPRQPDSVQRVPIKHLQLQQGVTKLKPGMMAAVKTDRGVRSVVVSKVGKFNADVDFNHPLAGRTLYYEIEVVGIRDASAEEIAHGHVHGPGGHHH</sequence>
<evidence type="ECO:0000256" key="7">
    <source>
        <dbReference type="ARBA" id="ARBA00023235"/>
    </source>
</evidence>
<dbReference type="PROSITE" id="PS50059">
    <property type="entry name" value="FKBP_PPIASE"/>
    <property type="match status" value="1"/>
</dbReference>
<evidence type="ECO:0000259" key="11">
    <source>
        <dbReference type="PROSITE" id="PS50059"/>
    </source>
</evidence>
<dbReference type="Proteomes" id="UP000051242">
    <property type="component" value="Unassembled WGS sequence"/>
</dbReference>
<accession>A0A0R2STD2</accession>
<dbReference type="EC" id="5.2.1.8" evidence="10"/>
<dbReference type="InterPro" id="IPR046357">
    <property type="entry name" value="PPIase_dom_sf"/>
</dbReference>
<dbReference type="InterPro" id="IPR001179">
    <property type="entry name" value="PPIase_FKBP_dom"/>
</dbReference>
<keyword evidence="5 9" id="KW-0697">Rotamase</keyword>
<evidence type="ECO:0000256" key="10">
    <source>
        <dbReference type="RuleBase" id="RU003915"/>
    </source>
</evidence>
<evidence type="ECO:0000256" key="6">
    <source>
        <dbReference type="ARBA" id="ARBA00023186"/>
    </source>
</evidence>
<evidence type="ECO:0000256" key="9">
    <source>
        <dbReference type="PROSITE-ProRule" id="PRU00277"/>
    </source>
</evidence>
<evidence type="ECO:0000256" key="1">
    <source>
        <dbReference type="ARBA" id="ARBA00000971"/>
    </source>
</evidence>
<comment type="similarity">
    <text evidence="3 10">Belongs to the FKBP-type PPIase family.</text>
</comment>
<dbReference type="EMBL" id="LICD01000306">
    <property type="protein sequence ID" value="KRO78543.1"/>
    <property type="molecule type" value="Genomic_DNA"/>
</dbReference>
<keyword evidence="7 9" id="KW-0413">Isomerase</keyword>
<comment type="catalytic activity">
    <reaction evidence="1 9 10">
        <text>[protein]-peptidylproline (omega=180) = [protein]-peptidylproline (omega=0)</text>
        <dbReference type="Rhea" id="RHEA:16237"/>
        <dbReference type="Rhea" id="RHEA-COMP:10747"/>
        <dbReference type="Rhea" id="RHEA-COMP:10748"/>
        <dbReference type="ChEBI" id="CHEBI:83833"/>
        <dbReference type="ChEBI" id="CHEBI:83834"/>
        <dbReference type="EC" id="5.2.1.8"/>
    </reaction>
</comment>
<dbReference type="GO" id="GO:0042026">
    <property type="term" value="P:protein refolding"/>
    <property type="evidence" value="ECO:0007669"/>
    <property type="project" value="UniProtKB-ARBA"/>
</dbReference>
<dbReference type="GO" id="GO:0003755">
    <property type="term" value="F:peptidyl-prolyl cis-trans isomerase activity"/>
    <property type="evidence" value="ECO:0007669"/>
    <property type="project" value="UniProtKB-UniRule"/>
</dbReference>
<dbReference type="PANTHER" id="PTHR47861:SF3">
    <property type="entry name" value="FKBP-TYPE PEPTIDYL-PROLYL CIS-TRANS ISOMERASE SLYD"/>
    <property type="match status" value="1"/>
</dbReference>
<evidence type="ECO:0000256" key="3">
    <source>
        <dbReference type="ARBA" id="ARBA00006577"/>
    </source>
</evidence>
<comment type="function">
    <text evidence="8">Also involved in hydrogenase metallocenter assembly, probably by participating in the nickel insertion step. This function in hydrogenase biosynthesis requires chaperone activity and the presence of the metal-binding domain, but not PPIase activity.</text>
</comment>
<evidence type="ECO:0000256" key="5">
    <source>
        <dbReference type="ARBA" id="ARBA00023110"/>
    </source>
</evidence>
<evidence type="ECO:0000313" key="12">
    <source>
        <dbReference type="EMBL" id="KRO78543.1"/>
    </source>
</evidence>
<organism evidence="12 13">
    <name type="scientific">OM182 bacterium BACL3 MAG-120619-bin3</name>
    <dbReference type="NCBI Taxonomy" id="1655593"/>
    <lineage>
        <taxon>Bacteria</taxon>
        <taxon>Pseudomonadati</taxon>
        <taxon>Pseudomonadota</taxon>
        <taxon>Gammaproteobacteria</taxon>
        <taxon>OMG group</taxon>
        <taxon>OM182 clade</taxon>
    </lineage>
</organism>
<dbReference type="SUPFAM" id="SSF54534">
    <property type="entry name" value="FKBP-like"/>
    <property type="match status" value="1"/>
</dbReference>
<dbReference type="Gene3D" id="3.10.50.40">
    <property type="match status" value="1"/>
</dbReference>
<dbReference type="AlphaFoldDB" id="A0A0R2STD2"/>